<reference evidence="1 2" key="1">
    <citation type="submission" date="2017-07" db="EMBL/GenBank/DDBJ databases">
        <title>Phylogenetic study on the rhizospheric bacterium Ochrobactrum sp. A44.</title>
        <authorList>
            <person name="Krzyzanowska D.M."/>
            <person name="Ossowicki A."/>
            <person name="Rajewska M."/>
            <person name="Maciag T."/>
            <person name="Kaczynski Z."/>
            <person name="Czerwicka M."/>
            <person name="Jafra S."/>
        </authorList>
    </citation>
    <scope>NUCLEOTIDE SEQUENCE [LARGE SCALE GENOMIC DNA]</scope>
    <source>
        <strain evidence="1 2">CCUG 30717</strain>
    </source>
</reference>
<sequence length="41" mass="4340">MRVELMAQKLSVGNFSASVFHSRTGCGGRVRQSADAVSIVS</sequence>
<keyword evidence="2" id="KW-1185">Reference proteome</keyword>
<dbReference type="AlphaFoldDB" id="A0A256G8R4"/>
<protein>
    <submittedName>
        <fullName evidence="1">Uncharacterized protein</fullName>
    </submittedName>
</protein>
<organism evidence="1 2">
    <name type="scientific">Brucella pseudogrignonensis</name>
    <dbReference type="NCBI Taxonomy" id="419475"/>
    <lineage>
        <taxon>Bacteria</taxon>
        <taxon>Pseudomonadati</taxon>
        <taxon>Pseudomonadota</taxon>
        <taxon>Alphaproteobacteria</taxon>
        <taxon>Hyphomicrobiales</taxon>
        <taxon>Brucellaceae</taxon>
        <taxon>Brucella/Ochrobactrum group</taxon>
        <taxon>Brucella</taxon>
    </lineage>
</organism>
<evidence type="ECO:0000313" key="1">
    <source>
        <dbReference type="EMBL" id="OYR23469.1"/>
    </source>
</evidence>
<gene>
    <name evidence="1" type="ORF">CEV34_3473</name>
</gene>
<proteinExistence type="predicted"/>
<dbReference type="Proteomes" id="UP000216188">
    <property type="component" value="Unassembled WGS sequence"/>
</dbReference>
<evidence type="ECO:0000313" key="2">
    <source>
        <dbReference type="Proteomes" id="UP000216188"/>
    </source>
</evidence>
<dbReference type="EMBL" id="NNRM01000039">
    <property type="protein sequence ID" value="OYR23469.1"/>
    <property type="molecule type" value="Genomic_DNA"/>
</dbReference>
<accession>A0A256G8R4</accession>
<comment type="caution">
    <text evidence="1">The sequence shown here is derived from an EMBL/GenBank/DDBJ whole genome shotgun (WGS) entry which is preliminary data.</text>
</comment>
<name>A0A256G8R4_9HYPH</name>